<dbReference type="PANTHER" id="PTHR15715:SF37">
    <property type="entry name" value="LD47843P"/>
    <property type="match status" value="1"/>
</dbReference>
<dbReference type="PROSITE" id="PS50006">
    <property type="entry name" value="FHA_DOMAIN"/>
    <property type="match status" value="1"/>
</dbReference>
<dbReference type="GO" id="GO:0005737">
    <property type="term" value="C:cytoplasm"/>
    <property type="evidence" value="ECO:0007669"/>
    <property type="project" value="TreeGrafter"/>
</dbReference>
<evidence type="ECO:0000259" key="2">
    <source>
        <dbReference type="PROSITE" id="PS50006"/>
    </source>
</evidence>
<sequence length="271" mass="28105">MLSDDGPVPGLYLLPLDDSFFPPKRIPLPPQVRVRVGRQLNQKSAPSAANGVFESRVLSRQHAEAWVENGRVLIRDVKSSNGTFVNGDRLSPEGVESEPYELRSDDILEFGIDIVGEHGEVVHRKVAARVTCAFTPADAARAVRAEQRAYPPPPPSDHPSNNNNNSNNSGLHPNGYPTNSNGYPNYPNPGSNNASGPNAGGPGGNGSGSGSGGAGGRPQHATGLAGMGGMGAERIRPTSARGVDFDSILARLRDGVGAGVPVSASALGGHA</sequence>
<proteinExistence type="predicted"/>
<feature type="compositionally biased region" description="Gly residues" evidence="1">
    <location>
        <begin position="198"/>
        <end position="216"/>
    </location>
</feature>
<evidence type="ECO:0000313" key="3">
    <source>
        <dbReference type="EMBL" id="KAJ7314194.1"/>
    </source>
</evidence>
<dbReference type="Gene3D" id="2.60.200.20">
    <property type="match status" value="1"/>
</dbReference>
<name>A0AAD7ED27_9AGAR</name>
<dbReference type="EMBL" id="JARIHO010000068">
    <property type="protein sequence ID" value="KAJ7314194.1"/>
    <property type="molecule type" value="Genomic_DNA"/>
</dbReference>
<dbReference type="InterPro" id="IPR051176">
    <property type="entry name" value="Cent_Immune-Sig_Mod"/>
</dbReference>
<dbReference type="Proteomes" id="UP001218218">
    <property type="component" value="Unassembled WGS sequence"/>
</dbReference>
<feature type="domain" description="FHA" evidence="2">
    <location>
        <begin position="34"/>
        <end position="90"/>
    </location>
</feature>
<feature type="compositionally biased region" description="Low complexity" evidence="1">
    <location>
        <begin position="158"/>
        <end position="197"/>
    </location>
</feature>
<protein>
    <submittedName>
        <fullName evidence="3">SMAD/FHA domain-containing protein</fullName>
    </submittedName>
</protein>
<feature type="region of interest" description="Disordered" evidence="1">
    <location>
        <begin position="146"/>
        <end position="235"/>
    </location>
</feature>
<dbReference type="InterPro" id="IPR000253">
    <property type="entry name" value="FHA_dom"/>
</dbReference>
<dbReference type="AlphaFoldDB" id="A0AAD7ED27"/>
<evidence type="ECO:0000313" key="4">
    <source>
        <dbReference type="Proteomes" id="UP001218218"/>
    </source>
</evidence>
<gene>
    <name evidence="3" type="ORF">DFH08DRAFT_432528</name>
</gene>
<dbReference type="SMART" id="SM00240">
    <property type="entry name" value="FHA"/>
    <property type="match status" value="1"/>
</dbReference>
<reference evidence="3" key="1">
    <citation type="submission" date="2023-03" db="EMBL/GenBank/DDBJ databases">
        <title>Massive genome expansion in bonnet fungi (Mycena s.s.) driven by repeated elements and novel gene families across ecological guilds.</title>
        <authorList>
            <consortium name="Lawrence Berkeley National Laboratory"/>
            <person name="Harder C.B."/>
            <person name="Miyauchi S."/>
            <person name="Viragh M."/>
            <person name="Kuo A."/>
            <person name="Thoen E."/>
            <person name="Andreopoulos B."/>
            <person name="Lu D."/>
            <person name="Skrede I."/>
            <person name="Drula E."/>
            <person name="Henrissat B."/>
            <person name="Morin E."/>
            <person name="Kohler A."/>
            <person name="Barry K."/>
            <person name="LaButti K."/>
            <person name="Morin E."/>
            <person name="Salamov A."/>
            <person name="Lipzen A."/>
            <person name="Mereny Z."/>
            <person name="Hegedus B."/>
            <person name="Baldrian P."/>
            <person name="Stursova M."/>
            <person name="Weitz H."/>
            <person name="Taylor A."/>
            <person name="Grigoriev I.V."/>
            <person name="Nagy L.G."/>
            <person name="Martin F."/>
            <person name="Kauserud H."/>
        </authorList>
    </citation>
    <scope>NUCLEOTIDE SEQUENCE</scope>
    <source>
        <strain evidence="3">CBHHK002</strain>
    </source>
</reference>
<evidence type="ECO:0000256" key="1">
    <source>
        <dbReference type="SAM" id="MobiDB-lite"/>
    </source>
</evidence>
<dbReference type="Pfam" id="PF00498">
    <property type="entry name" value="FHA"/>
    <property type="match status" value="1"/>
</dbReference>
<dbReference type="PANTHER" id="PTHR15715">
    <property type="entry name" value="CENTROSOMAL PROTEIN OF 170 KDA"/>
    <property type="match status" value="1"/>
</dbReference>
<organism evidence="3 4">
    <name type="scientific">Mycena albidolilacea</name>
    <dbReference type="NCBI Taxonomy" id="1033008"/>
    <lineage>
        <taxon>Eukaryota</taxon>
        <taxon>Fungi</taxon>
        <taxon>Dikarya</taxon>
        <taxon>Basidiomycota</taxon>
        <taxon>Agaricomycotina</taxon>
        <taxon>Agaricomycetes</taxon>
        <taxon>Agaricomycetidae</taxon>
        <taxon>Agaricales</taxon>
        <taxon>Marasmiineae</taxon>
        <taxon>Mycenaceae</taxon>
        <taxon>Mycena</taxon>
    </lineage>
</organism>
<keyword evidence="4" id="KW-1185">Reference proteome</keyword>
<dbReference type="SUPFAM" id="SSF49879">
    <property type="entry name" value="SMAD/FHA domain"/>
    <property type="match status" value="1"/>
</dbReference>
<feature type="non-terminal residue" evidence="3">
    <location>
        <position position="1"/>
    </location>
</feature>
<accession>A0AAD7ED27</accession>
<dbReference type="InterPro" id="IPR008984">
    <property type="entry name" value="SMAD_FHA_dom_sf"/>
</dbReference>
<comment type="caution">
    <text evidence="3">The sequence shown here is derived from an EMBL/GenBank/DDBJ whole genome shotgun (WGS) entry which is preliminary data.</text>
</comment>